<comment type="caution">
    <text evidence="6">The sequence shown here is derived from an EMBL/GenBank/DDBJ whole genome shotgun (WGS) entry which is preliminary data.</text>
</comment>
<feature type="region of interest" description="Disordered" evidence="4">
    <location>
        <begin position="137"/>
        <end position="272"/>
    </location>
</feature>
<dbReference type="PROSITE" id="PS50005">
    <property type="entry name" value="TPR"/>
    <property type="match status" value="2"/>
</dbReference>
<reference evidence="6 7" key="1">
    <citation type="journal article" date="2016" name="Genome Announc.">
        <title>Draft Genome Sequence of the Anaerobic Ammonium-Oxidizing Bacterium 'Candidatus Brocadia sp. 40'.</title>
        <authorList>
            <person name="Ali M."/>
            <person name="Haroon M.F."/>
            <person name="Narita Y."/>
            <person name="Zhang L."/>
            <person name="Rangel Shaw D."/>
            <person name="Okabe S."/>
            <person name="Saikaly P.E."/>
        </authorList>
    </citation>
    <scope>NUCLEOTIDE SEQUENCE [LARGE SCALE GENOMIC DNA]</scope>
    <source>
        <strain evidence="6 7">40</strain>
    </source>
</reference>
<keyword evidence="1" id="KW-0677">Repeat</keyword>
<keyword evidence="5" id="KW-0472">Membrane</keyword>
<keyword evidence="5" id="KW-1133">Transmembrane helix</keyword>
<feature type="compositionally biased region" description="Basic and acidic residues" evidence="4">
    <location>
        <begin position="153"/>
        <end position="194"/>
    </location>
</feature>
<dbReference type="InterPro" id="IPR011990">
    <property type="entry name" value="TPR-like_helical_dom_sf"/>
</dbReference>
<dbReference type="EMBL" id="MJUW02000113">
    <property type="protein sequence ID" value="OQD44899.1"/>
    <property type="molecule type" value="Genomic_DNA"/>
</dbReference>
<evidence type="ECO:0000256" key="5">
    <source>
        <dbReference type="SAM" id="Phobius"/>
    </source>
</evidence>
<keyword evidence="5" id="KW-0812">Transmembrane</keyword>
<proteinExistence type="predicted"/>
<evidence type="ECO:0000256" key="4">
    <source>
        <dbReference type="SAM" id="MobiDB-lite"/>
    </source>
</evidence>
<keyword evidence="7" id="KW-1185">Reference proteome</keyword>
<accession>A0A1V6LXN3</accession>
<feature type="transmembrane region" description="Helical" evidence="5">
    <location>
        <begin position="322"/>
        <end position="344"/>
    </location>
</feature>
<evidence type="ECO:0000313" key="7">
    <source>
        <dbReference type="Proteomes" id="UP000242219"/>
    </source>
</evidence>
<feature type="repeat" description="TPR" evidence="3">
    <location>
        <begin position="34"/>
        <end position="67"/>
    </location>
</feature>
<dbReference type="PANTHER" id="PTHR44943:SF8">
    <property type="entry name" value="TPR REPEAT-CONTAINING PROTEIN MJ0263"/>
    <property type="match status" value="1"/>
</dbReference>
<gene>
    <name evidence="6" type="ORF">BIY37_11300</name>
</gene>
<feature type="compositionally biased region" description="Basic and acidic residues" evidence="4">
    <location>
        <begin position="257"/>
        <end position="272"/>
    </location>
</feature>
<dbReference type="SUPFAM" id="SSF48452">
    <property type="entry name" value="TPR-like"/>
    <property type="match status" value="1"/>
</dbReference>
<dbReference type="Pfam" id="PF14559">
    <property type="entry name" value="TPR_19"/>
    <property type="match status" value="1"/>
</dbReference>
<dbReference type="Gene3D" id="1.25.40.10">
    <property type="entry name" value="Tetratricopeptide repeat domain"/>
    <property type="match status" value="1"/>
</dbReference>
<feature type="repeat" description="TPR" evidence="3">
    <location>
        <begin position="68"/>
        <end position="101"/>
    </location>
</feature>
<evidence type="ECO:0000256" key="1">
    <source>
        <dbReference type="ARBA" id="ARBA00022737"/>
    </source>
</evidence>
<dbReference type="InterPro" id="IPR019734">
    <property type="entry name" value="TPR_rpt"/>
</dbReference>
<dbReference type="InterPro" id="IPR051685">
    <property type="entry name" value="Ycf3/AcsC/BcsC/TPR_MFPF"/>
</dbReference>
<evidence type="ECO:0000313" key="6">
    <source>
        <dbReference type="EMBL" id="OQD44899.1"/>
    </source>
</evidence>
<protein>
    <submittedName>
        <fullName evidence="6">Uncharacterized protein</fullName>
    </submittedName>
</protein>
<sequence length="352" mass="40503">MRDIKKISFIFLSVVTLCGIISLRPLFADRDDEANRWYLDAYNLYKLGKLDQSLEMLKKVTEINPDHAEAHFGMGSIYFRQNMFDDAVKEFTKVTKIKPEYVEAYQRLWLAYKKLGMNDKAEEELQKYKKLIEERMQNMAGGPSQVVKPVTPPKKEEPEERAEPEKTESPETRADASHAAETKPPETSARDTRVPESGVQEKVVEKERPAVEKPDASSEESRPLASEKPSLPETKPLGGLEATKRFQKQYAEPTKPSYEKKSEPESEPEYKSPYIKVDKKNPVFKNLFKSFRQAGSTLFKNPLKKSAERWKGTYFGKLMKSILYYVVGVQIWLCIVTILGMYFWKSKKQGTS</sequence>
<dbReference type="SMART" id="SM00028">
    <property type="entry name" value="TPR"/>
    <property type="match status" value="3"/>
</dbReference>
<feature type="compositionally biased region" description="Basic and acidic residues" evidence="4">
    <location>
        <begin position="202"/>
        <end position="222"/>
    </location>
</feature>
<dbReference type="AlphaFoldDB" id="A0A1V6LXN3"/>
<dbReference type="RefSeq" id="WP_070067933.1">
    <property type="nucleotide sequence ID" value="NZ_MJUW02000113.1"/>
</dbReference>
<dbReference type="PANTHER" id="PTHR44943">
    <property type="entry name" value="CELLULOSE SYNTHASE OPERON PROTEIN C"/>
    <property type="match status" value="1"/>
</dbReference>
<dbReference type="Proteomes" id="UP000242219">
    <property type="component" value="Unassembled WGS sequence"/>
</dbReference>
<dbReference type="PROSITE" id="PS50293">
    <property type="entry name" value="TPR_REGION"/>
    <property type="match status" value="1"/>
</dbReference>
<name>A0A1V6LXN3_9BACT</name>
<evidence type="ECO:0000256" key="2">
    <source>
        <dbReference type="ARBA" id="ARBA00022803"/>
    </source>
</evidence>
<organism evidence="6 7">
    <name type="scientific">Candidatus Brocadia sapporoensis</name>
    <dbReference type="NCBI Taxonomy" id="392547"/>
    <lineage>
        <taxon>Bacteria</taxon>
        <taxon>Pseudomonadati</taxon>
        <taxon>Planctomycetota</taxon>
        <taxon>Candidatus Brocadiia</taxon>
        <taxon>Candidatus Brocadiales</taxon>
        <taxon>Candidatus Brocadiaceae</taxon>
        <taxon>Candidatus Brocadia</taxon>
    </lineage>
</organism>
<keyword evidence="2 3" id="KW-0802">TPR repeat</keyword>
<evidence type="ECO:0000256" key="3">
    <source>
        <dbReference type="PROSITE-ProRule" id="PRU00339"/>
    </source>
</evidence>